<dbReference type="EMBL" id="BAUJ01000019">
    <property type="protein sequence ID" value="GAD89378.1"/>
    <property type="molecule type" value="Genomic_DNA"/>
</dbReference>
<dbReference type="GO" id="GO:0004748">
    <property type="term" value="F:ribonucleoside-diphosphate reductase activity, thioredoxin disulfide as acceptor"/>
    <property type="evidence" value="ECO:0007669"/>
    <property type="project" value="TreeGrafter"/>
</dbReference>
<keyword evidence="6" id="KW-0949">S-adenosyl-L-methionine</keyword>
<protein>
    <recommendedName>
        <fullName evidence="4 12">Anaerobic ribonucleoside-triphosphate reductase-activating protein</fullName>
        <ecNumber evidence="12">1.97.1.-</ecNumber>
    </recommendedName>
</protein>
<keyword evidence="10" id="KW-0411">Iron-sulfur</keyword>
<evidence type="ECO:0000256" key="7">
    <source>
        <dbReference type="ARBA" id="ARBA00022723"/>
    </source>
</evidence>
<dbReference type="SFLD" id="SFLDF00299">
    <property type="entry name" value="anaerobic_ribonucleoside-triph"/>
    <property type="match status" value="1"/>
</dbReference>
<reference evidence="13 14" key="1">
    <citation type="submission" date="2013-10" db="EMBL/GenBank/DDBJ databases">
        <authorList>
            <person name="Ichikawa N."/>
            <person name="Kimura A."/>
            <person name="Ohji S."/>
            <person name="Hosoyama A."/>
            <person name="Fujita N."/>
        </authorList>
    </citation>
    <scope>NUCLEOTIDE SEQUENCE [LARGE SCALE GENOMIC DNA]</scope>
    <source>
        <strain evidence="13 14">NBRC 102217</strain>
    </source>
</reference>
<comment type="caution">
    <text evidence="13">The sequence shown here is derived from an EMBL/GenBank/DDBJ whole genome shotgun (WGS) entry which is preliminary data.</text>
</comment>
<keyword evidence="9" id="KW-0408">Iron</keyword>
<gene>
    <name evidence="13" type="primary">nrdG</name>
    <name evidence="13" type="ORF">VHA01S_019_00550</name>
</gene>
<dbReference type="InterPro" id="IPR007197">
    <property type="entry name" value="rSAM"/>
</dbReference>
<dbReference type="SFLD" id="SFLDG01066">
    <property type="entry name" value="organic_radical-activating_enz"/>
    <property type="match status" value="1"/>
</dbReference>
<comment type="cofactor">
    <cofactor evidence="1">
        <name>[4Fe-4S] cluster</name>
        <dbReference type="ChEBI" id="CHEBI:49883"/>
    </cofactor>
</comment>
<evidence type="ECO:0000256" key="11">
    <source>
        <dbReference type="ARBA" id="ARBA00047365"/>
    </source>
</evidence>
<dbReference type="Pfam" id="PF13353">
    <property type="entry name" value="Fer4_12"/>
    <property type="match status" value="1"/>
</dbReference>
<accession>V5FCY3</accession>
<evidence type="ECO:0000256" key="12">
    <source>
        <dbReference type="PIRNR" id="PIRNR000368"/>
    </source>
</evidence>
<dbReference type="RefSeq" id="WP_023403745.1">
    <property type="nucleotide sequence ID" value="NZ_BAUJ01000019.1"/>
</dbReference>
<sequence length="156" mass="17859">MNYHKYHSVDVVNGEGTRCTLFVAGCEHNCRGCYNKSTLNPNSGHLFTQEIEEQIIADLKDKRIKRRGLSLSGGDPLHPANLEQIYQLVLRVKKECSDKDIWMWTGYTLAELNPKQQAIVENIDVLIDGKFEQDSYDPGLLWRGSSNQVIHHFKDI</sequence>
<keyword evidence="7" id="KW-0479">Metal-binding</keyword>
<dbReference type="SUPFAM" id="SSF102114">
    <property type="entry name" value="Radical SAM enzymes"/>
    <property type="match status" value="1"/>
</dbReference>
<dbReference type="PANTHER" id="PTHR30352:SF2">
    <property type="entry name" value="ANAEROBIC RIBONUCLEOSIDE-TRIPHOSPHATE REDUCTASE-ACTIVATING PROTEIN"/>
    <property type="match status" value="1"/>
</dbReference>
<dbReference type="OrthoDB" id="9782387at2"/>
<reference evidence="13 14" key="2">
    <citation type="submission" date="2013-11" db="EMBL/GenBank/DDBJ databases">
        <title>Whole genome shotgun sequence of Vibrio halioticoli NBRC 102217.</title>
        <authorList>
            <person name="Isaki S."/>
            <person name="Kimura A."/>
            <person name="Ohji S."/>
            <person name="Hosoyama A."/>
            <person name="Fujita N."/>
            <person name="Hashimoto M."/>
            <person name="Hosoyama Y."/>
            <person name="Yamazoe A."/>
        </authorList>
    </citation>
    <scope>NUCLEOTIDE SEQUENCE [LARGE SCALE GENOMIC DNA]</scope>
    <source>
        <strain evidence="13 14">NBRC 102217</strain>
    </source>
</reference>
<evidence type="ECO:0000313" key="14">
    <source>
        <dbReference type="Proteomes" id="UP000017800"/>
    </source>
</evidence>
<dbReference type="PANTHER" id="PTHR30352">
    <property type="entry name" value="PYRUVATE FORMATE-LYASE-ACTIVATING ENZYME"/>
    <property type="match status" value="1"/>
</dbReference>
<organism evidence="13 14">
    <name type="scientific">Vibrio halioticoli NBRC 102217</name>
    <dbReference type="NCBI Taxonomy" id="1219072"/>
    <lineage>
        <taxon>Bacteria</taxon>
        <taxon>Pseudomonadati</taxon>
        <taxon>Pseudomonadota</taxon>
        <taxon>Gammaproteobacteria</taxon>
        <taxon>Vibrionales</taxon>
        <taxon>Vibrionaceae</taxon>
        <taxon>Vibrio</taxon>
    </lineage>
</organism>
<dbReference type="InterPro" id="IPR058240">
    <property type="entry name" value="rSAM_sf"/>
</dbReference>
<evidence type="ECO:0000256" key="5">
    <source>
        <dbReference type="ARBA" id="ARBA00022485"/>
    </source>
</evidence>
<dbReference type="PIRSF" id="PIRSF000368">
    <property type="entry name" value="NrdG"/>
    <property type="match status" value="1"/>
</dbReference>
<dbReference type="InterPro" id="IPR001989">
    <property type="entry name" value="Radical_activat_CS"/>
</dbReference>
<dbReference type="EC" id="1.97.1.-" evidence="12"/>
<keyword evidence="5" id="KW-0004">4Fe-4S</keyword>
<keyword evidence="8 12" id="KW-0560">Oxidoreductase</keyword>
<dbReference type="eggNOG" id="COG0602">
    <property type="taxonomic scope" value="Bacteria"/>
</dbReference>
<proteinExistence type="inferred from homology"/>
<dbReference type="Gene3D" id="3.20.20.70">
    <property type="entry name" value="Aldolase class I"/>
    <property type="match status" value="1"/>
</dbReference>
<dbReference type="AlphaFoldDB" id="V5FCY3"/>
<dbReference type="InterPro" id="IPR012837">
    <property type="entry name" value="NrdG"/>
</dbReference>
<evidence type="ECO:0000256" key="9">
    <source>
        <dbReference type="ARBA" id="ARBA00023004"/>
    </source>
</evidence>
<dbReference type="NCBIfam" id="NF008335">
    <property type="entry name" value="PRK11121.1"/>
    <property type="match status" value="1"/>
</dbReference>
<dbReference type="PROSITE" id="PS01087">
    <property type="entry name" value="RADICAL_ACTIVATING"/>
    <property type="match status" value="1"/>
</dbReference>
<dbReference type="GO" id="GO:0043365">
    <property type="term" value="F:[formate-C-acetyltransferase]-activating enzyme activity"/>
    <property type="evidence" value="ECO:0007669"/>
    <property type="project" value="InterPro"/>
</dbReference>
<evidence type="ECO:0000313" key="13">
    <source>
        <dbReference type="EMBL" id="GAD89378.1"/>
    </source>
</evidence>
<dbReference type="InterPro" id="IPR034457">
    <property type="entry name" value="Organic_radical-activating"/>
</dbReference>
<evidence type="ECO:0000256" key="3">
    <source>
        <dbReference type="ARBA" id="ARBA00009777"/>
    </source>
</evidence>
<dbReference type="CDD" id="cd01335">
    <property type="entry name" value="Radical_SAM"/>
    <property type="match status" value="1"/>
</dbReference>
<name>V5FCY3_9VIBR</name>
<dbReference type="InterPro" id="IPR013785">
    <property type="entry name" value="Aldolase_TIM"/>
</dbReference>
<dbReference type="NCBIfam" id="TIGR02491">
    <property type="entry name" value="NrdG"/>
    <property type="match status" value="1"/>
</dbReference>
<comment type="catalytic activity">
    <reaction evidence="11">
        <text>glycyl-[protein] + reduced [flavodoxin] + S-adenosyl-L-methionine = glycin-2-yl radical-[protein] + semiquinone [flavodoxin] + 5'-deoxyadenosine + L-methionine + H(+)</text>
        <dbReference type="Rhea" id="RHEA:61976"/>
        <dbReference type="Rhea" id="RHEA-COMP:10622"/>
        <dbReference type="Rhea" id="RHEA-COMP:14480"/>
        <dbReference type="Rhea" id="RHEA-COMP:15993"/>
        <dbReference type="Rhea" id="RHEA-COMP:15994"/>
        <dbReference type="ChEBI" id="CHEBI:15378"/>
        <dbReference type="ChEBI" id="CHEBI:17319"/>
        <dbReference type="ChEBI" id="CHEBI:29947"/>
        <dbReference type="ChEBI" id="CHEBI:32722"/>
        <dbReference type="ChEBI" id="CHEBI:57618"/>
        <dbReference type="ChEBI" id="CHEBI:57844"/>
        <dbReference type="ChEBI" id="CHEBI:59789"/>
        <dbReference type="ChEBI" id="CHEBI:140311"/>
    </reaction>
</comment>
<dbReference type="Proteomes" id="UP000017800">
    <property type="component" value="Unassembled WGS sequence"/>
</dbReference>
<dbReference type="SFLD" id="SFLDS00029">
    <property type="entry name" value="Radical_SAM"/>
    <property type="match status" value="1"/>
</dbReference>
<evidence type="ECO:0000256" key="4">
    <source>
        <dbReference type="ARBA" id="ARBA00014281"/>
    </source>
</evidence>
<dbReference type="SFLD" id="SFLDG01063">
    <property type="entry name" value="activating_enzymes__group_1"/>
    <property type="match status" value="1"/>
</dbReference>
<dbReference type="GO" id="GO:0051539">
    <property type="term" value="F:4 iron, 4 sulfur cluster binding"/>
    <property type="evidence" value="ECO:0007669"/>
    <property type="project" value="UniProtKB-KW"/>
</dbReference>
<keyword evidence="14" id="KW-1185">Reference proteome</keyword>
<comment type="function">
    <text evidence="2 12">Activation of anaerobic ribonucleoside-triphosphate reductase under anaerobic conditions by generation of an organic free radical, using S-adenosylmethionine and reduced flavodoxin as cosubstrates to produce 5'-deoxy-adenosine.</text>
</comment>
<evidence type="ECO:0000256" key="10">
    <source>
        <dbReference type="ARBA" id="ARBA00023014"/>
    </source>
</evidence>
<dbReference type="GO" id="GO:0046872">
    <property type="term" value="F:metal ion binding"/>
    <property type="evidence" value="ECO:0007669"/>
    <property type="project" value="UniProtKB-KW"/>
</dbReference>
<evidence type="ECO:0000256" key="2">
    <source>
        <dbReference type="ARBA" id="ARBA00003852"/>
    </source>
</evidence>
<comment type="similarity">
    <text evidence="3 12">Belongs to the organic radical-activating enzymes family.</text>
</comment>
<evidence type="ECO:0000256" key="8">
    <source>
        <dbReference type="ARBA" id="ARBA00023002"/>
    </source>
</evidence>
<evidence type="ECO:0000256" key="6">
    <source>
        <dbReference type="ARBA" id="ARBA00022691"/>
    </source>
</evidence>
<evidence type="ECO:0000256" key="1">
    <source>
        <dbReference type="ARBA" id="ARBA00001966"/>
    </source>
</evidence>